<sequence length="592" mass="66018">LSSVNEETRECGCASLANLVSNPAHINILLQKDCIKILAPLFVDTSPQVSIKALGAIRNITVDGGIDACEVLVKKDVLTPLVALFTQFEVGWNPDQISLKKLRDLRIEIFTEATHILWNLCEASETAVKIFNKENLVHLLWPCLQYKIYGYELSIAVAQCLQTVTEENKELIALCRLQDKASLLESIIADDALSTQHALLKTLVVGIITNISDEDFTSNNLLTVVVQTLSHVLMVDAVEVLRNDVQGNSQEATNGNSHAEKPQEKEKEKTTKKSRSTDNVTNILKAQQIALEVITNICCSEDDWEEVDTSESSSDEMSVDVNMEETADNFSSSDVSTEVQNAITSNHIFTKVLQKIEPVEIVPLLQNIDKQTDILKSFERLQIYALLCCNNLVSSLEITHLGGIDNLHTVWSGLVKLSSSQIVMKNLELLEAVTSCMRAVVQKLADLESPKLLEVSPQDLQFLYEMEQQCGQSDIKVNAVRIVSTIGCVFAKQLQPNSFLKDVGMFLLEICCKENDLRVIAESLDAMFDVFGEDHLDPIVREIQMVEKLKTLLPSLKTQIQNKKKSLGEHYPVISTARINLIRFIKYKTQSS</sequence>
<feature type="compositionally biased region" description="Polar residues" evidence="2">
    <location>
        <begin position="247"/>
        <end position="257"/>
    </location>
</feature>
<evidence type="ECO:0000256" key="1">
    <source>
        <dbReference type="ARBA" id="ARBA00049983"/>
    </source>
</evidence>
<protein>
    <recommendedName>
        <fullName evidence="3">SYO1-like TPR repeats domain-containing protein</fullName>
    </recommendedName>
</protein>
<dbReference type="InterPro" id="IPR011989">
    <property type="entry name" value="ARM-like"/>
</dbReference>
<dbReference type="GO" id="GO:0006606">
    <property type="term" value="P:protein import into nucleus"/>
    <property type="evidence" value="ECO:0007669"/>
    <property type="project" value="TreeGrafter"/>
</dbReference>
<evidence type="ECO:0000313" key="5">
    <source>
        <dbReference type="Proteomes" id="UP000596742"/>
    </source>
</evidence>
<dbReference type="OrthoDB" id="288703at2759"/>
<dbReference type="PANTHER" id="PTHR13347">
    <property type="entry name" value="HEAT REPEAT-CONTAINING PROTEIN 3"/>
    <property type="match status" value="1"/>
</dbReference>
<feature type="non-terminal residue" evidence="4">
    <location>
        <position position="1"/>
    </location>
</feature>
<dbReference type="Proteomes" id="UP000596742">
    <property type="component" value="Unassembled WGS sequence"/>
</dbReference>
<proteinExistence type="inferred from homology"/>
<name>A0A8B6CF64_MYTGA</name>
<dbReference type="Gene3D" id="1.25.10.10">
    <property type="entry name" value="Leucine-rich Repeat Variant"/>
    <property type="match status" value="1"/>
</dbReference>
<evidence type="ECO:0000256" key="2">
    <source>
        <dbReference type="SAM" id="MobiDB-lite"/>
    </source>
</evidence>
<accession>A0A8B6CF64</accession>
<feature type="region of interest" description="Disordered" evidence="2">
    <location>
        <begin position="247"/>
        <end position="278"/>
    </location>
</feature>
<dbReference type="GO" id="GO:0051082">
    <property type="term" value="F:unfolded protein binding"/>
    <property type="evidence" value="ECO:0007669"/>
    <property type="project" value="TreeGrafter"/>
</dbReference>
<gene>
    <name evidence="4" type="ORF">MGAL_10B033741</name>
</gene>
<comment type="similarity">
    <text evidence="1">Belongs to the nuclear import and ribosome assembly adapter family.</text>
</comment>
<feature type="domain" description="SYO1-like TPR repeats" evidence="3">
    <location>
        <begin position="338"/>
        <end position="590"/>
    </location>
</feature>
<keyword evidence="5" id="KW-1185">Reference proteome</keyword>
<evidence type="ECO:0000259" key="3">
    <source>
        <dbReference type="Pfam" id="PF25567"/>
    </source>
</evidence>
<dbReference type="InterPro" id="IPR016024">
    <property type="entry name" value="ARM-type_fold"/>
</dbReference>
<dbReference type="GO" id="GO:0042273">
    <property type="term" value="P:ribosomal large subunit biogenesis"/>
    <property type="evidence" value="ECO:0007669"/>
    <property type="project" value="TreeGrafter"/>
</dbReference>
<feature type="compositionally biased region" description="Basic and acidic residues" evidence="2">
    <location>
        <begin position="258"/>
        <end position="271"/>
    </location>
</feature>
<organism evidence="4 5">
    <name type="scientific">Mytilus galloprovincialis</name>
    <name type="common">Mediterranean mussel</name>
    <dbReference type="NCBI Taxonomy" id="29158"/>
    <lineage>
        <taxon>Eukaryota</taxon>
        <taxon>Metazoa</taxon>
        <taxon>Spiralia</taxon>
        <taxon>Lophotrochozoa</taxon>
        <taxon>Mollusca</taxon>
        <taxon>Bivalvia</taxon>
        <taxon>Autobranchia</taxon>
        <taxon>Pteriomorphia</taxon>
        <taxon>Mytilida</taxon>
        <taxon>Mytiloidea</taxon>
        <taxon>Mytilidae</taxon>
        <taxon>Mytilinae</taxon>
        <taxon>Mytilus</taxon>
    </lineage>
</organism>
<evidence type="ECO:0000313" key="4">
    <source>
        <dbReference type="EMBL" id="VDI03601.1"/>
    </source>
</evidence>
<reference evidence="4" key="1">
    <citation type="submission" date="2018-11" db="EMBL/GenBank/DDBJ databases">
        <authorList>
            <person name="Alioto T."/>
            <person name="Alioto T."/>
        </authorList>
    </citation>
    <scope>NUCLEOTIDE SEQUENCE</scope>
</reference>
<dbReference type="SUPFAM" id="SSF48371">
    <property type="entry name" value="ARM repeat"/>
    <property type="match status" value="1"/>
</dbReference>
<comment type="caution">
    <text evidence="4">The sequence shown here is derived from an EMBL/GenBank/DDBJ whole genome shotgun (WGS) entry which is preliminary data.</text>
</comment>
<dbReference type="PANTHER" id="PTHR13347:SF1">
    <property type="entry name" value="HEAT REPEAT-CONTAINING PROTEIN 3"/>
    <property type="match status" value="1"/>
</dbReference>
<dbReference type="InterPro" id="IPR057990">
    <property type="entry name" value="TPR_SYO1"/>
</dbReference>
<dbReference type="Pfam" id="PF25567">
    <property type="entry name" value="TPR_SYO1"/>
    <property type="match status" value="1"/>
</dbReference>
<dbReference type="AlphaFoldDB" id="A0A8B6CF64"/>
<dbReference type="EMBL" id="UYJE01001611">
    <property type="protein sequence ID" value="VDI03601.1"/>
    <property type="molecule type" value="Genomic_DNA"/>
</dbReference>
<dbReference type="InterPro" id="IPR052616">
    <property type="entry name" value="SYO1-like"/>
</dbReference>